<protein>
    <submittedName>
        <fullName evidence="2">Uncharacterized protein</fullName>
    </submittedName>
</protein>
<evidence type="ECO:0000313" key="2">
    <source>
        <dbReference type="EMBL" id="GLB50464.1"/>
    </source>
</evidence>
<evidence type="ECO:0000313" key="3">
    <source>
        <dbReference type="Proteomes" id="UP001143543"/>
    </source>
</evidence>
<name>A0ABQ5MM68_9FLAO</name>
<dbReference type="EMBL" id="BRVO01000003">
    <property type="protein sequence ID" value="GLB50464.1"/>
    <property type="molecule type" value="Genomic_DNA"/>
</dbReference>
<comment type="caution">
    <text evidence="2">The sequence shown here is derived from an EMBL/GenBank/DDBJ whole genome shotgun (WGS) entry which is preliminary data.</text>
</comment>
<proteinExistence type="predicted"/>
<feature type="region of interest" description="Disordered" evidence="1">
    <location>
        <begin position="41"/>
        <end position="82"/>
    </location>
</feature>
<keyword evidence="3" id="KW-1185">Reference proteome</keyword>
<feature type="compositionally biased region" description="Basic residues" evidence="1">
    <location>
        <begin position="49"/>
        <end position="61"/>
    </location>
</feature>
<dbReference type="Proteomes" id="UP001143543">
    <property type="component" value="Unassembled WGS sequence"/>
</dbReference>
<evidence type="ECO:0000256" key="1">
    <source>
        <dbReference type="SAM" id="MobiDB-lite"/>
    </source>
</evidence>
<dbReference type="RefSeq" id="WP_281766090.1">
    <property type="nucleotide sequence ID" value="NZ_BRVO01000003.1"/>
</dbReference>
<organism evidence="2 3">
    <name type="scientific">Neptunitalea lumnitzerae</name>
    <dbReference type="NCBI Taxonomy" id="2965509"/>
    <lineage>
        <taxon>Bacteria</taxon>
        <taxon>Pseudomonadati</taxon>
        <taxon>Bacteroidota</taxon>
        <taxon>Flavobacteriia</taxon>
        <taxon>Flavobacteriales</taxon>
        <taxon>Flavobacteriaceae</taxon>
        <taxon>Neptunitalea</taxon>
    </lineage>
</organism>
<gene>
    <name evidence="2" type="ORF">Y10_28320</name>
</gene>
<sequence length="250" mass="28334">MYTIENYYEDDFLIEDLLDDDLLDLDEDLLDEDFDDDPFEDYGEDFAERRRRSRRRRRGRISPKYPRSAKTRSNFGKGVSSGNTSYVKKAELKKSLDAISKAVNAVKKSALVNGKALKSLDGKYNDFVKDLARKDANQTKVLKNMQTMNMMGTLLNKPKFNEENLTIDRTKTEQGETLVIKETADNQTVTYDQTMSLLLPMLTTMGDAKSGKSSSSDMMLPLVLLMSQNNSGSSDTNNTLLPLMLVMMNK</sequence>
<accession>A0ABQ5MM68</accession>
<reference evidence="2" key="1">
    <citation type="submission" date="2022-07" db="EMBL/GenBank/DDBJ databases">
        <title>Taxonomy of Novel Oxalotrophic and Methylotrophic Bacteria.</title>
        <authorList>
            <person name="Sahin N."/>
            <person name="Tani A."/>
        </authorList>
    </citation>
    <scope>NUCLEOTIDE SEQUENCE</scope>
    <source>
        <strain evidence="2">Y10</strain>
    </source>
</reference>